<keyword evidence="24" id="KW-1185">Reference proteome</keyword>
<dbReference type="InterPro" id="IPR001506">
    <property type="entry name" value="Peptidase_M12A"/>
</dbReference>
<keyword evidence="13" id="KW-0325">Glycoprotein</keyword>
<evidence type="ECO:0000256" key="9">
    <source>
        <dbReference type="ARBA" id="ARBA00022833"/>
    </source>
</evidence>
<dbReference type="PANTHER" id="PTHR10127">
    <property type="entry name" value="DISCOIDIN, CUB, EGF, LAMININ , AND ZINC METALLOPROTEASE DOMAIN CONTAINING"/>
    <property type="match status" value="1"/>
</dbReference>
<dbReference type="PIRSF" id="PIRSF036365">
    <property type="entry name" value="Astacin_nematoda"/>
    <property type="match status" value="1"/>
</dbReference>
<feature type="disulfide bond" evidence="15">
    <location>
        <begin position="605"/>
        <end position="623"/>
    </location>
</feature>
<reference evidence="25" key="1">
    <citation type="submission" date="2016-11" db="UniProtKB">
        <authorList>
            <consortium name="WormBaseParasite"/>
        </authorList>
    </citation>
    <scope>IDENTIFICATION</scope>
</reference>
<dbReference type="PROSITE" id="PS51670">
    <property type="entry name" value="SHKT"/>
    <property type="match status" value="1"/>
</dbReference>
<feature type="binding site" evidence="16">
    <location>
        <position position="230"/>
    </location>
    <ligand>
        <name>Zn(2+)</name>
        <dbReference type="ChEBI" id="CHEBI:29105"/>
        <note>catalytic</note>
    </ligand>
</feature>
<keyword evidence="6 16" id="KW-0479">Metal-binding</keyword>
<dbReference type="SMR" id="A0A1I7SV52"/>
<dbReference type="Gene3D" id="3.40.390.10">
    <property type="entry name" value="Collagenase (Catalytic Domain)"/>
    <property type="match status" value="1"/>
</dbReference>
<comment type="function">
    <text evidence="1">Metalloprotease.</text>
</comment>
<feature type="domain" description="Peptidase M12A" evidence="21">
    <location>
        <begin position="127"/>
        <end position="328"/>
    </location>
</feature>
<feature type="binding site" evidence="16">
    <location>
        <position position="236"/>
    </location>
    <ligand>
        <name>Zn(2+)</name>
        <dbReference type="ChEBI" id="CHEBI:29105"/>
        <note>catalytic</note>
    </ligand>
</feature>
<feature type="region of interest" description="Disordered" evidence="18">
    <location>
        <begin position="499"/>
        <end position="573"/>
    </location>
</feature>
<dbReference type="SMART" id="SM00042">
    <property type="entry name" value="CUB"/>
    <property type="match status" value="1"/>
</dbReference>
<dbReference type="GO" id="GO:0018996">
    <property type="term" value="P:molting cycle, collagen and cuticulin-based cuticle"/>
    <property type="evidence" value="ECO:0007669"/>
    <property type="project" value="InterPro"/>
</dbReference>
<feature type="domain" description="CUB" evidence="19">
    <location>
        <begin position="376"/>
        <end position="495"/>
    </location>
</feature>
<evidence type="ECO:0000256" key="5">
    <source>
        <dbReference type="ARBA" id="ARBA00022670"/>
    </source>
</evidence>
<dbReference type="InterPro" id="IPR006026">
    <property type="entry name" value="Peptidase_Metallo"/>
</dbReference>
<evidence type="ECO:0000256" key="7">
    <source>
        <dbReference type="ARBA" id="ARBA00022729"/>
    </source>
</evidence>
<dbReference type="PROSITE" id="PS01180">
    <property type="entry name" value="CUB"/>
    <property type="match status" value="1"/>
</dbReference>
<comment type="caution">
    <text evidence="15">Lacks conserved residue(s) required for the propagation of feature annotation.</text>
</comment>
<feature type="domain" description="ShKT" evidence="20">
    <location>
        <begin position="598"/>
        <end position="630"/>
    </location>
</feature>
<evidence type="ECO:0000259" key="19">
    <source>
        <dbReference type="PROSITE" id="PS01180"/>
    </source>
</evidence>
<dbReference type="InterPro" id="IPR024079">
    <property type="entry name" value="MetalloPept_cat_dom_sf"/>
</dbReference>
<dbReference type="GO" id="GO:0005576">
    <property type="term" value="C:extracellular region"/>
    <property type="evidence" value="ECO:0007669"/>
    <property type="project" value="UniProtKB-SubCell"/>
</dbReference>
<dbReference type="OrthoDB" id="5819035at2759"/>
<evidence type="ECO:0000256" key="16">
    <source>
        <dbReference type="PROSITE-ProRule" id="PRU01211"/>
    </source>
</evidence>
<feature type="compositionally biased region" description="Low complexity" evidence="18">
    <location>
        <begin position="525"/>
        <end position="538"/>
    </location>
</feature>
<dbReference type="WBParaSite" id="BXY_1692600.1">
    <property type="protein sequence ID" value="BXY_1692600.1"/>
    <property type="gene ID" value="BXY_1692600"/>
</dbReference>
<evidence type="ECO:0000256" key="18">
    <source>
        <dbReference type="SAM" id="MobiDB-lite"/>
    </source>
</evidence>
<keyword evidence="10 16" id="KW-0482">Metalloprotease</keyword>
<proteinExistence type="predicted"/>
<comment type="subcellular location">
    <subcellularLocation>
        <location evidence="2 14">Secreted</location>
    </subcellularLocation>
</comment>
<reference evidence="22" key="2">
    <citation type="submission" date="2020-09" db="EMBL/GenBank/DDBJ databases">
        <authorList>
            <person name="Kikuchi T."/>
        </authorList>
    </citation>
    <scope>NUCLEOTIDE SEQUENCE</scope>
    <source>
        <strain evidence="22">Ka4C1</strain>
    </source>
</reference>
<dbReference type="EMBL" id="CAJFDI010000002">
    <property type="protein sequence ID" value="CAD5217380.1"/>
    <property type="molecule type" value="Genomic_DNA"/>
</dbReference>
<gene>
    <name evidence="22" type="ORF">BXYJ_LOCUS5006</name>
</gene>
<keyword evidence="8 16" id="KW-0378">Hydrolase</keyword>
<dbReference type="InterPro" id="IPR035914">
    <property type="entry name" value="Sperma_CUB_dom_sf"/>
</dbReference>
<dbReference type="InterPro" id="IPR003582">
    <property type="entry name" value="ShKT_dom"/>
</dbReference>
<evidence type="ECO:0000256" key="2">
    <source>
        <dbReference type="ARBA" id="ARBA00004613"/>
    </source>
</evidence>
<dbReference type="Pfam" id="PF01400">
    <property type="entry name" value="Astacin"/>
    <property type="match status" value="1"/>
</dbReference>
<keyword evidence="3 14" id="KW-0964">Secreted</keyword>
<evidence type="ECO:0000313" key="22">
    <source>
        <dbReference type="EMBL" id="CAD5217380.1"/>
    </source>
</evidence>
<feature type="compositionally biased region" description="Acidic residues" evidence="18">
    <location>
        <begin position="512"/>
        <end position="524"/>
    </location>
</feature>
<evidence type="ECO:0000256" key="17">
    <source>
        <dbReference type="RuleBase" id="RU361183"/>
    </source>
</evidence>
<evidence type="ECO:0000313" key="25">
    <source>
        <dbReference type="WBParaSite" id="BXY_1692600.1"/>
    </source>
</evidence>
<feature type="active site" evidence="16">
    <location>
        <position position="227"/>
    </location>
</feature>
<dbReference type="GO" id="GO:0006508">
    <property type="term" value="P:proteolysis"/>
    <property type="evidence" value="ECO:0007669"/>
    <property type="project" value="UniProtKB-KW"/>
</dbReference>
<dbReference type="PANTHER" id="PTHR10127:SF831">
    <property type="entry name" value="ZINC METALLOPROTEINASE NAS-37"/>
    <property type="match status" value="1"/>
</dbReference>
<dbReference type="AlphaFoldDB" id="A0A1I7SV52"/>
<dbReference type="Proteomes" id="UP000095284">
    <property type="component" value="Unplaced"/>
</dbReference>
<dbReference type="SUPFAM" id="SSF49854">
    <property type="entry name" value="Spermadhesin, CUB domain"/>
    <property type="match status" value="1"/>
</dbReference>
<organism evidence="23 25">
    <name type="scientific">Bursaphelenchus xylophilus</name>
    <name type="common">Pinewood nematode worm</name>
    <name type="synonym">Aphelenchoides xylophilus</name>
    <dbReference type="NCBI Taxonomy" id="6326"/>
    <lineage>
        <taxon>Eukaryota</taxon>
        <taxon>Metazoa</taxon>
        <taxon>Ecdysozoa</taxon>
        <taxon>Nematoda</taxon>
        <taxon>Chromadorea</taxon>
        <taxon>Rhabditida</taxon>
        <taxon>Tylenchina</taxon>
        <taxon>Tylenchomorpha</taxon>
        <taxon>Aphelenchoidea</taxon>
        <taxon>Aphelenchoididae</taxon>
        <taxon>Bursaphelenchus</taxon>
    </lineage>
</organism>
<dbReference type="PRINTS" id="PR00480">
    <property type="entry name" value="ASTACIN"/>
</dbReference>
<evidence type="ECO:0000256" key="4">
    <source>
        <dbReference type="ARBA" id="ARBA00022536"/>
    </source>
</evidence>
<evidence type="ECO:0000313" key="23">
    <source>
        <dbReference type="Proteomes" id="UP000095284"/>
    </source>
</evidence>
<evidence type="ECO:0000256" key="8">
    <source>
        <dbReference type="ARBA" id="ARBA00022801"/>
    </source>
</evidence>
<evidence type="ECO:0000256" key="3">
    <source>
        <dbReference type="ARBA" id="ARBA00022525"/>
    </source>
</evidence>
<comment type="cofactor">
    <cofactor evidence="16 17">
        <name>Zn(2+)</name>
        <dbReference type="ChEBI" id="CHEBI:29105"/>
    </cofactor>
    <text evidence="16 17">Binds 1 zinc ion per subunit.</text>
</comment>
<dbReference type="Proteomes" id="UP000582659">
    <property type="component" value="Unassembled WGS sequence"/>
</dbReference>
<keyword evidence="7" id="KW-0732">Signal</keyword>
<dbReference type="InterPro" id="IPR017050">
    <property type="entry name" value="Metallopeptidase_nem"/>
</dbReference>
<feature type="binding site" evidence="16">
    <location>
        <position position="226"/>
    </location>
    <ligand>
        <name>Zn(2+)</name>
        <dbReference type="ChEBI" id="CHEBI:29105"/>
        <note>catalytic</note>
    </ligand>
</feature>
<evidence type="ECO:0000256" key="10">
    <source>
        <dbReference type="ARBA" id="ARBA00023049"/>
    </source>
</evidence>
<evidence type="ECO:0000259" key="20">
    <source>
        <dbReference type="PROSITE" id="PS51670"/>
    </source>
</evidence>
<evidence type="ECO:0000256" key="12">
    <source>
        <dbReference type="ARBA" id="ARBA00023157"/>
    </source>
</evidence>
<evidence type="ECO:0000256" key="1">
    <source>
        <dbReference type="ARBA" id="ARBA00002657"/>
    </source>
</evidence>
<keyword evidence="11" id="KW-0865">Zymogen</keyword>
<keyword evidence="9 16" id="KW-0862">Zinc</keyword>
<protein>
    <recommendedName>
        <fullName evidence="14">Zinc metalloproteinase</fullName>
    </recommendedName>
</protein>
<dbReference type="GO" id="GO:0004222">
    <property type="term" value="F:metalloendopeptidase activity"/>
    <property type="evidence" value="ECO:0007669"/>
    <property type="project" value="UniProtKB-UniRule"/>
</dbReference>
<feature type="compositionally biased region" description="Low complexity" evidence="18">
    <location>
        <begin position="562"/>
        <end position="573"/>
    </location>
</feature>
<evidence type="ECO:0000256" key="14">
    <source>
        <dbReference type="PIRNR" id="PIRNR036365"/>
    </source>
</evidence>
<dbReference type="InterPro" id="IPR000859">
    <property type="entry name" value="CUB_dom"/>
</dbReference>
<name>A0A1I7SV52_BURXY</name>
<dbReference type="InterPro" id="IPR034035">
    <property type="entry name" value="Astacin-like_dom"/>
</dbReference>
<dbReference type="CDD" id="cd04280">
    <property type="entry name" value="ZnMc_astacin_like"/>
    <property type="match status" value="1"/>
</dbReference>
<evidence type="ECO:0000313" key="24">
    <source>
        <dbReference type="Proteomes" id="UP000659654"/>
    </source>
</evidence>
<evidence type="ECO:0000256" key="6">
    <source>
        <dbReference type="ARBA" id="ARBA00022723"/>
    </source>
</evidence>
<dbReference type="Proteomes" id="UP000659654">
    <property type="component" value="Unassembled WGS sequence"/>
</dbReference>
<evidence type="ECO:0000256" key="15">
    <source>
        <dbReference type="PROSITE-ProRule" id="PRU01005"/>
    </source>
</evidence>
<accession>A0A1I7SV52</accession>
<dbReference type="PROSITE" id="PS51864">
    <property type="entry name" value="ASTACIN"/>
    <property type="match status" value="1"/>
</dbReference>
<dbReference type="EMBL" id="CAJFCV020000002">
    <property type="protein sequence ID" value="CAG9100909.1"/>
    <property type="molecule type" value="Genomic_DNA"/>
</dbReference>
<keyword evidence="12 15" id="KW-1015">Disulfide bond</keyword>
<keyword evidence="4" id="KW-0245">EGF-like domain</keyword>
<dbReference type="Pfam" id="PF01549">
    <property type="entry name" value="ShK"/>
    <property type="match status" value="1"/>
</dbReference>
<keyword evidence="5 16" id="KW-0645">Protease</keyword>
<evidence type="ECO:0000259" key="21">
    <source>
        <dbReference type="PROSITE" id="PS51864"/>
    </source>
</evidence>
<dbReference type="SUPFAM" id="SSF55486">
    <property type="entry name" value="Metalloproteases ('zincins'), catalytic domain"/>
    <property type="match status" value="1"/>
</dbReference>
<evidence type="ECO:0000256" key="11">
    <source>
        <dbReference type="ARBA" id="ARBA00023145"/>
    </source>
</evidence>
<evidence type="ECO:0000256" key="13">
    <source>
        <dbReference type="ARBA" id="ARBA00023180"/>
    </source>
</evidence>
<dbReference type="SMART" id="SM00235">
    <property type="entry name" value="ZnMc"/>
    <property type="match status" value="1"/>
</dbReference>
<feature type="compositionally biased region" description="Basic and acidic residues" evidence="18">
    <location>
        <begin position="547"/>
        <end position="561"/>
    </location>
</feature>
<dbReference type="GO" id="GO:0008270">
    <property type="term" value="F:zinc ion binding"/>
    <property type="evidence" value="ECO:0007669"/>
    <property type="project" value="UniProtKB-UniRule"/>
</dbReference>
<dbReference type="eggNOG" id="KOG3714">
    <property type="taxonomic scope" value="Eukaryota"/>
</dbReference>
<sequence>MRAKFISETLSKPQFSLMRKAMLDRARHPPLYKDIPPISLGMAKRIERLERNAEKDKELRKKTIGPSMEEANRPIADLLIQGDLLLSNIQMKAYDHSLQEERQPLYRRRIKPKKYKLEDKYQHRGKRQILQDPESGFPLTKWRTDTPICYRFHPTMDNWMRTLVNEATKFWQANTCLSFKENCTIEPVVRYIRAGGCYSSVGKQFQDFEQDVSLGQKCDLFGVAAHETGHTLGLFHHQSRIDRDDHISLTENIPTSWLSQYEKVSNKTATIMDVHYDYGSDLHYPGYDLQNSKVLLAAKRVQYQHTMGNRRQPSFLDLKLVNQFYGCQDKCQTKPDCKNGGFVNPNNCSRCICPSAFGGYLCDERAPAAFTSTSNCGDSLEATSEFQMIHGEVHPAGPTDKNNITVRQAECHYHIKARPGYQIEIKVMNVTGPCTNECYYGALEIKFEEFTWTGARLCCPTHIDDIGGTMISEDNLATVSYYTQKGPLKAVIRYREIQHDEPLESSTTTSDSYEEEIDETDETEATTTTEISSTTTTEPPEKPTTNSREEEVPVTQRRRDVTTAATTTTTLPTTTTLSNLFPTLFPTVPARKLPNIRCHDIAINCAFQLTYCRSVPTQMQKYCAYSCEFCQP</sequence>